<reference evidence="1" key="1">
    <citation type="submission" date="2018-05" db="EMBL/GenBank/DDBJ databases">
        <authorList>
            <person name="Lanie J.A."/>
            <person name="Ng W.-L."/>
            <person name="Kazmierczak K.M."/>
            <person name="Andrzejewski T.M."/>
            <person name="Davidsen T.M."/>
            <person name="Wayne K.J."/>
            <person name="Tettelin H."/>
            <person name="Glass J.I."/>
            <person name="Rusch D."/>
            <person name="Podicherti R."/>
            <person name="Tsui H.-C.T."/>
            <person name="Winkler M.E."/>
        </authorList>
    </citation>
    <scope>NUCLEOTIDE SEQUENCE</scope>
</reference>
<proteinExistence type="predicted"/>
<dbReference type="EMBL" id="UINC01201215">
    <property type="protein sequence ID" value="SVE20453.1"/>
    <property type="molecule type" value="Genomic_DNA"/>
</dbReference>
<organism evidence="1">
    <name type="scientific">marine metagenome</name>
    <dbReference type="NCBI Taxonomy" id="408172"/>
    <lineage>
        <taxon>unclassified sequences</taxon>
        <taxon>metagenomes</taxon>
        <taxon>ecological metagenomes</taxon>
    </lineage>
</organism>
<protein>
    <submittedName>
        <fullName evidence="1">Uncharacterized protein</fullName>
    </submittedName>
</protein>
<dbReference type="AlphaFoldDB" id="A0A383BKY1"/>
<accession>A0A383BKY1</accession>
<name>A0A383BKY1_9ZZZZ</name>
<evidence type="ECO:0000313" key="1">
    <source>
        <dbReference type="EMBL" id="SVE20453.1"/>
    </source>
</evidence>
<sequence length="29" mass="3095">MDLIVAESTDLVVISGDFGYNEGDSSTPY</sequence>
<gene>
    <name evidence="1" type="ORF">METZ01_LOCUS473307</name>
</gene>